<dbReference type="InterPro" id="IPR021768">
    <property type="entry name" value="DUF3332"/>
</dbReference>
<feature type="transmembrane region" description="Helical" evidence="1">
    <location>
        <begin position="45"/>
        <end position="70"/>
    </location>
</feature>
<dbReference type="Pfam" id="PF11810">
    <property type="entry name" value="DUF3332"/>
    <property type="match status" value="1"/>
</dbReference>
<keyword evidence="1" id="KW-1133">Transmembrane helix</keyword>
<dbReference type="Proteomes" id="UP000829476">
    <property type="component" value="Chromosome"/>
</dbReference>
<proteinExistence type="predicted"/>
<protein>
    <submittedName>
        <fullName evidence="3">DUF3332 domain-containing protein</fullName>
    </submittedName>
</protein>
<keyword evidence="2" id="KW-0732">Signal</keyword>
<dbReference type="EMBL" id="CP094326">
    <property type="protein sequence ID" value="UNY99530.1"/>
    <property type="molecule type" value="Genomic_DNA"/>
</dbReference>
<keyword evidence="1" id="KW-0812">Transmembrane</keyword>
<name>A0ABY3YNY2_9FLAO</name>
<gene>
    <name evidence="3" type="ORF">MQE36_04095</name>
</gene>
<reference evidence="3 4" key="1">
    <citation type="journal article" date="2018" name="Int. J. Syst. Evol. Microbiol.">
        <title>Zhouia spongiae sp. nov., isolated from a marine sponge.</title>
        <authorList>
            <person name="Zhuang L."/>
            <person name="Lin B."/>
            <person name="Qin F."/>
            <person name="Luo L."/>
        </authorList>
    </citation>
    <scope>NUCLEOTIDE SEQUENCE [LARGE SCALE GENOMIC DNA]</scope>
    <source>
        <strain evidence="3 4">HN-Y44</strain>
    </source>
</reference>
<feature type="signal peptide" evidence="2">
    <location>
        <begin position="1"/>
        <end position="27"/>
    </location>
</feature>
<keyword evidence="4" id="KW-1185">Reference proteome</keyword>
<keyword evidence="1" id="KW-0472">Membrane</keyword>
<feature type="chain" id="PRO_5046210504" evidence="2">
    <location>
        <begin position="28"/>
        <end position="194"/>
    </location>
</feature>
<evidence type="ECO:0000313" key="3">
    <source>
        <dbReference type="EMBL" id="UNY99530.1"/>
    </source>
</evidence>
<evidence type="ECO:0000313" key="4">
    <source>
        <dbReference type="Proteomes" id="UP000829476"/>
    </source>
</evidence>
<dbReference type="RefSeq" id="WP_242937903.1">
    <property type="nucleotide sequence ID" value="NZ_CP094326.1"/>
</dbReference>
<sequence length="194" mass="21603">MKKLALCSVLSLSLLCSSCLGSFSAFNNLKDWNQGISDSKFVNNLVFWGLNIIPVYGLFFLGDAIIFNVIEFWSGSNPIAMKDGDVETQIVEKDGNTIEMTAVKNRMFVKVIEGPKKGEKLELFYKPGEKSWNAIKANGEMIKLSSFEEGFYYVYLPNGEKVQIDANATQDEGLVMINKAVSQHYGEGMLAELD</sequence>
<accession>A0ABY3YNY2</accession>
<evidence type="ECO:0000256" key="2">
    <source>
        <dbReference type="SAM" id="SignalP"/>
    </source>
</evidence>
<organism evidence="3 4">
    <name type="scientific">Zhouia spongiae</name>
    <dbReference type="NCBI Taxonomy" id="2202721"/>
    <lineage>
        <taxon>Bacteria</taxon>
        <taxon>Pseudomonadati</taxon>
        <taxon>Bacteroidota</taxon>
        <taxon>Flavobacteriia</taxon>
        <taxon>Flavobacteriales</taxon>
        <taxon>Flavobacteriaceae</taxon>
        <taxon>Zhouia</taxon>
    </lineage>
</organism>
<evidence type="ECO:0000256" key="1">
    <source>
        <dbReference type="SAM" id="Phobius"/>
    </source>
</evidence>